<dbReference type="SUPFAM" id="SSF48403">
    <property type="entry name" value="Ankyrin repeat"/>
    <property type="match status" value="1"/>
</dbReference>
<gene>
    <name evidence="2" type="ORF">A3Q56_00411</name>
</gene>
<proteinExistence type="predicted"/>
<dbReference type="SMART" id="SM00248">
    <property type="entry name" value="ANK"/>
    <property type="match status" value="3"/>
</dbReference>
<comment type="caution">
    <text evidence="2">The sequence shown here is derived from an EMBL/GenBank/DDBJ whole genome shotgun (WGS) entry which is preliminary data.</text>
</comment>
<dbReference type="InterPro" id="IPR002110">
    <property type="entry name" value="Ankyrin_rpt"/>
</dbReference>
<feature type="repeat" description="ANK" evidence="1">
    <location>
        <begin position="228"/>
        <end position="260"/>
    </location>
</feature>
<dbReference type="Proteomes" id="UP000078046">
    <property type="component" value="Unassembled WGS sequence"/>
</dbReference>
<keyword evidence="3" id="KW-1185">Reference proteome</keyword>
<protein>
    <submittedName>
        <fullName evidence="2">Uncharacterized protein</fullName>
    </submittedName>
</protein>
<sequence length="335" mass="38140">MINSYSRCVPTNTSLNNYNNCNSCNMKTEEKLSLIRSGLNNNLQYQKYNKVDFGTQTVGIIYPFKNPNQKEKSCNVINNNSASKSTYTYLNQISPGKGYWRVQLDHMYAHIKSYATKNANFRDLISEVNLGKIISTTVTEDSTEFTMSATFQYHGTTLVRTMKKEKVLHKFSNLLQDRMPEKKKLSIEDKKCHYEKQFLKSVGNRNSKLDEIQYFIDNGINVDAKNKHGMSALHIAVTTNYHKLVKLLLENGANINILSKPKNNTPLHDSILNGNDGIKIIEILLGFGADARRTNNKKQTPYDIAVNLGLKKIASLLYKHVTNKQIESCIIDKKL</sequence>
<evidence type="ECO:0000256" key="1">
    <source>
        <dbReference type="PROSITE-ProRule" id="PRU00023"/>
    </source>
</evidence>
<dbReference type="Pfam" id="PF12796">
    <property type="entry name" value="Ank_2"/>
    <property type="match status" value="1"/>
</dbReference>
<dbReference type="InterPro" id="IPR052481">
    <property type="entry name" value="DZAN1"/>
</dbReference>
<evidence type="ECO:0000313" key="2">
    <source>
        <dbReference type="EMBL" id="OAF71792.1"/>
    </source>
</evidence>
<dbReference type="InterPro" id="IPR036770">
    <property type="entry name" value="Ankyrin_rpt-contain_sf"/>
</dbReference>
<name>A0A177BDX3_9BILA</name>
<feature type="repeat" description="ANK" evidence="1">
    <location>
        <begin position="262"/>
        <end position="296"/>
    </location>
</feature>
<reference evidence="2 3" key="1">
    <citation type="submission" date="2016-04" db="EMBL/GenBank/DDBJ databases">
        <title>The genome of Intoshia linei affirms orthonectids as highly simplified spiralians.</title>
        <authorList>
            <person name="Mikhailov K.V."/>
            <person name="Slusarev G.S."/>
            <person name="Nikitin M.A."/>
            <person name="Logacheva M.D."/>
            <person name="Penin A."/>
            <person name="Aleoshin V."/>
            <person name="Panchin Y.V."/>
        </authorList>
    </citation>
    <scope>NUCLEOTIDE SEQUENCE [LARGE SCALE GENOMIC DNA]</scope>
    <source>
        <strain evidence="2">Intl2013</strain>
        <tissue evidence="2">Whole animal</tissue>
    </source>
</reference>
<evidence type="ECO:0000313" key="3">
    <source>
        <dbReference type="Proteomes" id="UP000078046"/>
    </source>
</evidence>
<accession>A0A177BDX3</accession>
<dbReference type="Gene3D" id="1.25.40.20">
    <property type="entry name" value="Ankyrin repeat-containing domain"/>
    <property type="match status" value="1"/>
</dbReference>
<dbReference type="PANTHER" id="PTHR16058">
    <property type="entry name" value="DOUBLE ZINC RIBBON AND ANKYRIN REPEAT-CONTAINING PROTEIN 1"/>
    <property type="match status" value="1"/>
</dbReference>
<dbReference type="AlphaFoldDB" id="A0A177BDX3"/>
<dbReference type="PANTHER" id="PTHR16058:SF4">
    <property type="entry name" value="DOUBLE ZINC RIBBON AND ANKYRIN REPEAT-CONTAINING PROTEIN 1"/>
    <property type="match status" value="1"/>
</dbReference>
<keyword evidence="1" id="KW-0040">ANK repeat</keyword>
<dbReference type="EMBL" id="LWCA01000023">
    <property type="protein sequence ID" value="OAF71792.1"/>
    <property type="molecule type" value="Genomic_DNA"/>
</dbReference>
<organism evidence="2 3">
    <name type="scientific">Intoshia linei</name>
    <dbReference type="NCBI Taxonomy" id="1819745"/>
    <lineage>
        <taxon>Eukaryota</taxon>
        <taxon>Metazoa</taxon>
        <taxon>Spiralia</taxon>
        <taxon>Lophotrochozoa</taxon>
        <taxon>Mesozoa</taxon>
        <taxon>Orthonectida</taxon>
        <taxon>Rhopaluridae</taxon>
        <taxon>Intoshia</taxon>
    </lineage>
</organism>
<dbReference type="OrthoDB" id="10033229at2759"/>
<dbReference type="PROSITE" id="PS50088">
    <property type="entry name" value="ANK_REPEAT"/>
    <property type="match status" value="2"/>
</dbReference>
<dbReference type="PROSITE" id="PS50297">
    <property type="entry name" value="ANK_REP_REGION"/>
    <property type="match status" value="2"/>
</dbReference>